<keyword evidence="2" id="KW-1185">Reference proteome</keyword>
<dbReference type="EMBL" id="CM046397">
    <property type="protein sequence ID" value="KAI8533634.1"/>
    <property type="molecule type" value="Genomic_DNA"/>
</dbReference>
<organism evidence="1 2">
    <name type="scientific">Rhododendron molle</name>
    <name type="common">Chinese azalea</name>
    <name type="synonym">Azalea mollis</name>
    <dbReference type="NCBI Taxonomy" id="49168"/>
    <lineage>
        <taxon>Eukaryota</taxon>
        <taxon>Viridiplantae</taxon>
        <taxon>Streptophyta</taxon>
        <taxon>Embryophyta</taxon>
        <taxon>Tracheophyta</taxon>
        <taxon>Spermatophyta</taxon>
        <taxon>Magnoliopsida</taxon>
        <taxon>eudicotyledons</taxon>
        <taxon>Gunneridae</taxon>
        <taxon>Pentapetalae</taxon>
        <taxon>asterids</taxon>
        <taxon>Ericales</taxon>
        <taxon>Ericaceae</taxon>
        <taxon>Ericoideae</taxon>
        <taxon>Rhodoreae</taxon>
        <taxon>Rhododendron</taxon>
    </lineage>
</organism>
<protein>
    <submittedName>
        <fullName evidence="1">Uncharacterized protein</fullName>
    </submittedName>
</protein>
<name>A0ACC0LZ82_RHOML</name>
<evidence type="ECO:0000313" key="1">
    <source>
        <dbReference type="EMBL" id="KAI8533634.1"/>
    </source>
</evidence>
<comment type="caution">
    <text evidence="1">The sequence shown here is derived from an EMBL/GenBank/DDBJ whole genome shotgun (WGS) entry which is preliminary data.</text>
</comment>
<evidence type="ECO:0000313" key="2">
    <source>
        <dbReference type="Proteomes" id="UP001062846"/>
    </source>
</evidence>
<reference evidence="1" key="1">
    <citation type="submission" date="2022-02" db="EMBL/GenBank/DDBJ databases">
        <title>Plant Genome Project.</title>
        <authorList>
            <person name="Zhang R.-G."/>
        </authorList>
    </citation>
    <scope>NUCLEOTIDE SEQUENCE</scope>
    <source>
        <strain evidence="1">AT1</strain>
    </source>
</reference>
<proteinExistence type="predicted"/>
<gene>
    <name evidence="1" type="ORF">RHMOL_Rhmol10G0024500</name>
</gene>
<accession>A0ACC0LZ82</accession>
<dbReference type="Proteomes" id="UP001062846">
    <property type="component" value="Chromosome 10"/>
</dbReference>
<sequence length="2212" mass="242503">MATEADIPHSVSQPKEVEGKELTCGIIVSENDIVIPTEDKNGEHEALAKKEPEEKNGTHCTVSITEDQPESDTAVCEKTGEAQEQDNGSYAEEGTPFLARTTDERTTEMEHDSVSAKSMGSAGIEKESENNDALEQEMSTPPPMNSENDTSSTTELENCSEIGELESSKDENSSVIVIEKDKSEYEMTVNEASEGAIMELEESTKNSEGISKESAKTEKGSAELEAEGDTHGSDAAEGQSISTPTEKDIKSVEDGENPISAPESTVEDKSNRACPETNWTNIEEEINNDENQTTNPIKEQASAKQLLREIERGDESVINKEQTMEEESCTKELHLIAAMDKNHETIHKVTDLHLTPTQGLQVTEVAEDLNQELEAPPPRKALEEEKVIEKPVDLSSSESFASEDRIITEKIEETDDCDDKTDIAPSVVTEESILGEANLNDELVKTFDTSSEAKGPEMIKTADTRQQDAEVDNMKLEENSIMVSDLLTHEHEKAGTVGVCEEKSDAIDFEVEKVPDAVSESEVQGAEENDESEIVTKVTVGEIDTSKIEEQIRDAPEALSEQLNQVVKSDGKGEIALEQTFQAEKIATLCDEEDSETKTTIEKSEDGCIKKEDTEVETNEIEEKNEGPPEALSEPIDQGVEAASMDEIAAGMTLQAEKIEEQLQVLSYALPSNDENAETTATIEQTEDGCKRNEDAEDDTNEIEDASEGWSEPIDQFVEATAKDENAPRPTIEAEKIEEQSQITSSVVLSSEEDSGTALTIEKTADECTKKDDTEVDTPVTTDGATPGVVSQTSESANNAIVGKSVADMVKFEETETLEAVSEPKGRGFEEIHESDTRSTAEITDTGKIEEEIKANEKISDQGAENGTTIEKIEDGSKKKVEAEVDNIKREETTVVLSEFPSTENENQERVNKVTDLDRTATQGLQVMASDNPTEMTNSEVAEDLNQEMEATTPREALEEEIQVIEKPVNLSSSEFLAADEKISKEKKEETEDFDNKTDIAQATEVSILGEVNLNDEPAKAFGTISDAETPETTKADDSSQQDAKVDSMNCEDNLSVVSCLPTHEHEEADNLSIHGEKSDATDITVEANKIADAESESKVQGAEEIYETDKSLTVGEPVTNDIEEQIRDAPQVLCEPITQGVKSECKDETIPVQTLQAKKIEEQLQVSSSDLLPKDEDGKTTTLVEKTEDECTKKDDEEVDTNEIEEENDDASKAVSKPINQGVEATSKDENIPSPALQRETIEELLVDTNEIEEQTGDALEALYKLINQGVEAASNDEIAPGPSRPTLQAEKTEEQLQVSSSAMAFNEEDDETQTTIALTEDECKRRDDTDADTNGVEEQTVDASDSLSDPINQGVEATSKDESVPSLTSQGKTIEEHLVEMNEIEEQMGNALETLYELINRRVEAASNDEIAPSPTLQAEKTEEQLQVSSSAMVSNEGEDETQTTVAWTEDGCKRRDDTDADTNGVGEQTVDASETLSEPINQGVEADCNDEIALGLTIKAKETEEQLQVSSSVVLSNEEYGETATTVKRTEDGCTKKDETEVDNLELEETPSVVSQPLSTTCERTNNAIVKSDTVQVDENKTLKAVSEPEDLGFEEIHESQKSPTAEITDTHQVVENGTTIEKIEGESTMNIEAEVDNIKLEEATAMLSKFPTTENEVLDNENATAEKSEGNEFEVEKAKFSDVVSESELHGAAKESPKEDETQLNKKAADSFEQGATEKPSLQNEELREPDVSTTENEVVDKESATVEKSEGNEFHVEEAKISDAVSESELHGAAKESTKEDETQLNKKAADSLEAGATEKLSLQYEEPRELDFSNFNQMAQKDSQDQAPEQERRSLEDDSEVKPQGYIPEAKYADFASEHEKTPAYWSSEDTSKDENAIDLPPPHPTIKELSTEEGEAIKNNTSVEKAINQGELQQITEEKEATIILHPVSPHEVTATKTNQEIGLLDSPKREDEITAEPYQGVKCATFDKQSDEIQREELFDKQTAAATASIVQGKSIQIENHTMDEDTVELSTNGNDSDLVESKIHIATTPNGDEESQHLNEKPNVLSDGKDTEVSQEKTITAYEVTKDAKKLEKGVEFGEEKKQGEGCQKTAERSAVIDTDKSSPKKSKGILSGVGSKVKHSIAKVKKVITERHEIFLFILLSSKGLGMGDVASPNKRGQLVPHPFHYVMFNRGWLPIPIRIVNTGRSCKFTTEEDTAHHHCPT</sequence>